<evidence type="ECO:0000313" key="8">
    <source>
        <dbReference type="Proteomes" id="UP001549104"/>
    </source>
</evidence>
<feature type="domain" description="dUTPase-like" evidence="6">
    <location>
        <begin position="30"/>
        <end position="112"/>
    </location>
</feature>
<evidence type="ECO:0000256" key="3">
    <source>
        <dbReference type="ARBA" id="ARBA00022801"/>
    </source>
</evidence>
<evidence type="ECO:0000256" key="5">
    <source>
        <dbReference type="ARBA" id="ARBA00047686"/>
    </source>
</evidence>
<dbReference type="InterPro" id="IPR029054">
    <property type="entry name" value="dUTPase-like"/>
</dbReference>
<evidence type="ECO:0000313" key="7">
    <source>
        <dbReference type="EMBL" id="MET3658494.1"/>
    </source>
</evidence>
<dbReference type="RefSeq" id="WP_354314140.1">
    <property type="nucleotide sequence ID" value="NZ_JBEPME010000005.1"/>
</dbReference>
<dbReference type="InterPro" id="IPR008181">
    <property type="entry name" value="dUTPase"/>
</dbReference>
<name>A0ABV2KBN7_SPOPS</name>
<proteinExistence type="inferred from homology"/>
<dbReference type="GO" id="GO:0004170">
    <property type="term" value="F:dUTP diphosphatase activity"/>
    <property type="evidence" value="ECO:0007669"/>
    <property type="project" value="UniProtKB-EC"/>
</dbReference>
<evidence type="ECO:0000256" key="1">
    <source>
        <dbReference type="ARBA" id="ARBA00006581"/>
    </source>
</evidence>
<dbReference type="PANTHER" id="PTHR11241">
    <property type="entry name" value="DEOXYURIDINE 5'-TRIPHOSPHATE NUCLEOTIDOHYDROLASE"/>
    <property type="match status" value="1"/>
</dbReference>
<sequence>MDGTTAQAIEIELAKEAIIQVGFKRLSPDAVIPTKAHASDSGFDLVASADVIIEPGETVVVPTGIAVQLPAGYEATVRPRSGVTSKTKLRVQLGTIDNGYVGDIGVIVDNVSSVWRSRLRSYPMYLTGKKALVKHGLHASGTYLIRKGDRIAQLVITRLPDVEAVEVFDVGETQRGANGFGSSGV</sequence>
<dbReference type="Proteomes" id="UP001549104">
    <property type="component" value="Unassembled WGS sequence"/>
</dbReference>
<gene>
    <name evidence="7" type="ORF">ABIC55_003611</name>
</gene>
<feature type="domain" description="dUTPase-like" evidence="6">
    <location>
        <begin position="144"/>
        <end position="184"/>
    </location>
</feature>
<keyword evidence="3 7" id="KW-0378">Hydrolase</keyword>
<protein>
    <recommendedName>
        <fullName evidence="2">dUTP diphosphatase</fullName>
        <ecNumber evidence="2">3.6.1.23</ecNumber>
    </recommendedName>
</protein>
<comment type="similarity">
    <text evidence="1">Belongs to the dUTPase family.</text>
</comment>
<evidence type="ECO:0000256" key="2">
    <source>
        <dbReference type="ARBA" id="ARBA00012379"/>
    </source>
</evidence>
<dbReference type="PANTHER" id="PTHR11241:SF0">
    <property type="entry name" value="DEOXYURIDINE 5'-TRIPHOSPHATE NUCLEOTIDOHYDROLASE"/>
    <property type="match status" value="1"/>
</dbReference>
<organism evidence="7 8">
    <name type="scientific">Sporosarcina psychrophila</name>
    <name type="common">Bacillus psychrophilus</name>
    <dbReference type="NCBI Taxonomy" id="1476"/>
    <lineage>
        <taxon>Bacteria</taxon>
        <taxon>Bacillati</taxon>
        <taxon>Bacillota</taxon>
        <taxon>Bacilli</taxon>
        <taxon>Bacillales</taxon>
        <taxon>Caryophanaceae</taxon>
        <taxon>Sporosarcina</taxon>
    </lineage>
</organism>
<dbReference type="EC" id="3.6.1.23" evidence="2"/>
<comment type="catalytic activity">
    <reaction evidence="5">
        <text>dUTP + H2O = dUMP + diphosphate + H(+)</text>
        <dbReference type="Rhea" id="RHEA:10248"/>
        <dbReference type="ChEBI" id="CHEBI:15377"/>
        <dbReference type="ChEBI" id="CHEBI:15378"/>
        <dbReference type="ChEBI" id="CHEBI:33019"/>
        <dbReference type="ChEBI" id="CHEBI:61555"/>
        <dbReference type="ChEBI" id="CHEBI:246422"/>
        <dbReference type="EC" id="3.6.1.23"/>
    </reaction>
</comment>
<dbReference type="EMBL" id="JBEPME010000005">
    <property type="protein sequence ID" value="MET3658494.1"/>
    <property type="molecule type" value="Genomic_DNA"/>
</dbReference>
<dbReference type="SUPFAM" id="SSF51283">
    <property type="entry name" value="dUTPase-like"/>
    <property type="match status" value="1"/>
</dbReference>
<dbReference type="InterPro" id="IPR036157">
    <property type="entry name" value="dUTPase-like_sf"/>
</dbReference>
<comment type="caution">
    <text evidence="7">The sequence shown here is derived from an EMBL/GenBank/DDBJ whole genome shotgun (WGS) entry which is preliminary data.</text>
</comment>
<keyword evidence="4" id="KW-0546">Nucleotide metabolism</keyword>
<dbReference type="InterPro" id="IPR033704">
    <property type="entry name" value="dUTPase_trimeric"/>
</dbReference>
<accession>A0ABV2KBN7</accession>
<dbReference type="Gene3D" id="2.70.40.10">
    <property type="match status" value="1"/>
</dbReference>
<reference evidence="7 8" key="1">
    <citation type="submission" date="2024-06" db="EMBL/GenBank/DDBJ databases">
        <title>Sorghum-associated microbial communities from plants grown in Nebraska, USA.</title>
        <authorList>
            <person name="Schachtman D."/>
        </authorList>
    </citation>
    <scope>NUCLEOTIDE SEQUENCE [LARGE SCALE GENOMIC DNA]</scope>
    <source>
        <strain evidence="7 8">1288</strain>
    </source>
</reference>
<dbReference type="Pfam" id="PF00692">
    <property type="entry name" value="dUTPase"/>
    <property type="match status" value="2"/>
</dbReference>
<evidence type="ECO:0000259" key="6">
    <source>
        <dbReference type="Pfam" id="PF00692"/>
    </source>
</evidence>
<dbReference type="CDD" id="cd07557">
    <property type="entry name" value="trimeric_dUTPase"/>
    <property type="match status" value="1"/>
</dbReference>
<keyword evidence="8" id="KW-1185">Reference proteome</keyword>
<evidence type="ECO:0000256" key="4">
    <source>
        <dbReference type="ARBA" id="ARBA00023080"/>
    </source>
</evidence>